<dbReference type="AlphaFoldDB" id="A0A1R0KZB0"/>
<keyword evidence="3" id="KW-1185">Reference proteome</keyword>
<organism evidence="2 3">
    <name type="scientific">Amycolatopsis coloradensis</name>
    <dbReference type="NCBI Taxonomy" id="76021"/>
    <lineage>
        <taxon>Bacteria</taxon>
        <taxon>Bacillati</taxon>
        <taxon>Actinomycetota</taxon>
        <taxon>Actinomycetes</taxon>
        <taxon>Pseudonocardiales</taxon>
        <taxon>Pseudonocardiaceae</taxon>
        <taxon>Amycolatopsis</taxon>
    </lineage>
</organism>
<accession>A0A1R0KZB0</accession>
<keyword evidence="1" id="KW-0732">Signal</keyword>
<reference evidence="2 3" key="1">
    <citation type="submission" date="2016-01" db="EMBL/GenBank/DDBJ databases">
        <title>Amycolatopsis coloradensis genome sequencing and assembly.</title>
        <authorList>
            <person name="Mayilraj S."/>
        </authorList>
    </citation>
    <scope>NUCLEOTIDE SEQUENCE [LARGE SCALE GENOMIC DNA]</scope>
    <source>
        <strain evidence="2 3">DSM 44225</strain>
    </source>
</reference>
<comment type="caution">
    <text evidence="2">The sequence shown here is derived from an EMBL/GenBank/DDBJ whole genome shotgun (WGS) entry which is preliminary data.</text>
</comment>
<proteinExistence type="predicted"/>
<evidence type="ECO:0008006" key="4">
    <source>
        <dbReference type="Google" id="ProtNLM"/>
    </source>
</evidence>
<dbReference type="EMBL" id="MQUQ01000004">
    <property type="protein sequence ID" value="OLZ54678.1"/>
    <property type="molecule type" value="Genomic_DNA"/>
</dbReference>
<protein>
    <recommendedName>
        <fullName evidence="4">PASTA domain-containing protein</fullName>
    </recommendedName>
</protein>
<evidence type="ECO:0000256" key="1">
    <source>
        <dbReference type="SAM" id="SignalP"/>
    </source>
</evidence>
<evidence type="ECO:0000313" key="2">
    <source>
        <dbReference type="EMBL" id="OLZ54678.1"/>
    </source>
</evidence>
<feature type="chain" id="PRO_5012299950" description="PASTA domain-containing protein" evidence="1">
    <location>
        <begin position="25"/>
        <end position="194"/>
    </location>
</feature>
<gene>
    <name evidence="2" type="ORF">BS329_09250</name>
</gene>
<dbReference type="Proteomes" id="UP000187486">
    <property type="component" value="Unassembled WGS sequence"/>
</dbReference>
<name>A0A1R0KZB0_9PSEU</name>
<dbReference type="STRING" id="76021.BS329_09250"/>
<sequence>MKYALGTTLAGGGLVMLGAGVASAAGNVAPSLPATPVDQNLVTSAVSGLTEAMRQARPLDQLAAADQDSLQPAVTTAMTDVPAAVPPTTTPVGQVYPAPMGSLPSLPVVGDLRAPDLNSPLDVQLDEADLPVVPLFSRVEHAQDALTALKPNTPVHSEFELLPAPVDGTVVTDPLDAGSGTRVTVANTETLLRK</sequence>
<evidence type="ECO:0000313" key="3">
    <source>
        <dbReference type="Proteomes" id="UP000187486"/>
    </source>
</evidence>
<feature type="signal peptide" evidence="1">
    <location>
        <begin position="1"/>
        <end position="24"/>
    </location>
</feature>